<dbReference type="PANTHER" id="PTHR30383:SF27">
    <property type="entry name" value="SPORE GERMINATION LIPASE LIPC"/>
    <property type="match status" value="1"/>
</dbReference>
<dbReference type="OrthoDB" id="252349at2"/>
<dbReference type="GO" id="GO:0004622">
    <property type="term" value="F:phosphatidylcholine lysophospholipase activity"/>
    <property type="evidence" value="ECO:0007669"/>
    <property type="project" value="TreeGrafter"/>
</dbReference>
<proteinExistence type="predicted"/>
<dbReference type="EMBL" id="SLUB01000048">
    <property type="protein sequence ID" value="THE10371.1"/>
    <property type="molecule type" value="Genomic_DNA"/>
</dbReference>
<gene>
    <name evidence="2" type="ORF">E1I69_18970</name>
</gene>
<organism evidence="2 3">
    <name type="scientific">Bacillus timonensis</name>
    <dbReference type="NCBI Taxonomy" id="1033734"/>
    <lineage>
        <taxon>Bacteria</taxon>
        <taxon>Bacillati</taxon>
        <taxon>Bacillota</taxon>
        <taxon>Bacilli</taxon>
        <taxon>Bacillales</taxon>
        <taxon>Bacillaceae</taxon>
        <taxon>Bacillus</taxon>
    </lineage>
</organism>
<dbReference type="InterPro" id="IPR036514">
    <property type="entry name" value="SGNH_hydro_sf"/>
</dbReference>
<dbReference type="CDD" id="cd04506">
    <property type="entry name" value="SGNH_hydrolase_YpmR_like"/>
    <property type="match status" value="1"/>
</dbReference>
<dbReference type="Proteomes" id="UP000306477">
    <property type="component" value="Unassembled WGS sequence"/>
</dbReference>
<keyword evidence="3" id="KW-1185">Reference proteome</keyword>
<comment type="caution">
    <text evidence="2">The sequence shown here is derived from an EMBL/GenBank/DDBJ whole genome shotgun (WGS) entry which is preliminary data.</text>
</comment>
<dbReference type="PANTHER" id="PTHR30383">
    <property type="entry name" value="THIOESTERASE 1/PROTEASE 1/LYSOPHOSPHOLIPASE L1"/>
    <property type="match status" value="1"/>
</dbReference>
<reference evidence="2 3" key="1">
    <citation type="journal article" date="2019" name="Indoor Air">
        <title>Impacts of indoor surface finishes on bacterial viability.</title>
        <authorList>
            <person name="Hu J."/>
            <person name="Maamar S.B."/>
            <person name="Glawe A.J."/>
            <person name="Gottel N."/>
            <person name="Gilbert J.A."/>
            <person name="Hartmann E.M."/>
        </authorList>
    </citation>
    <scope>NUCLEOTIDE SEQUENCE [LARGE SCALE GENOMIC DNA]</scope>
    <source>
        <strain evidence="2 3">AF060A6</strain>
    </source>
</reference>
<dbReference type="PROSITE" id="PS51257">
    <property type="entry name" value="PROKAR_LIPOPROTEIN"/>
    <property type="match status" value="1"/>
</dbReference>
<dbReference type="AlphaFoldDB" id="A0A4S3PLJ3"/>
<dbReference type="STRING" id="1033734.GCA_000285535_03983"/>
<accession>A0A4S3PLJ3</accession>
<dbReference type="Gene3D" id="3.40.50.1110">
    <property type="entry name" value="SGNH hydrolase"/>
    <property type="match status" value="1"/>
</dbReference>
<dbReference type="SUPFAM" id="SSF52266">
    <property type="entry name" value="SGNH hydrolase"/>
    <property type="match status" value="1"/>
</dbReference>
<evidence type="ECO:0000313" key="2">
    <source>
        <dbReference type="EMBL" id="THE10371.1"/>
    </source>
</evidence>
<dbReference type="Pfam" id="PF13472">
    <property type="entry name" value="Lipase_GDSL_2"/>
    <property type="match status" value="1"/>
</dbReference>
<evidence type="ECO:0000313" key="3">
    <source>
        <dbReference type="Proteomes" id="UP000306477"/>
    </source>
</evidence>
<name>A0A4S3PLJ3_9BACI</name>
<sequence length="265" mass="29570">MWVTRMNHLFLAIIFTIILLSGCSGGMPATTGIATSTHDTGLTPKQDIPDDFIPKDLHIASIGDSLTKGVGDETKQGGYTALLEEKLLGEKEVKSVTLENYGVKGHKTTDLLNRLQNDDVQEGIAVADIIIITIGGNDIMKIVKENFFDLSLNVFQKEQAKYEVRLHKVLETIRNQNSDAEIVLVGLYNPFGWFIDLSTEINTIVDNWNEGSKNILSEFDHTTFVEVDDVFSQTSDNLLAEDEFHPNAKGYELMSERIFEAIMVE</sequence>
<dbReference type="InterPro" id="IPR013830">
    <property type="entry name" value="SGNH_hydro"/>
</dbReference>
<protein>
    <submittedName>
        <fullName evidence="2">GDSL family lipase</fullName>
    </submittedName>
</protein>
<feature type="domain" description="SGNH hydrolase-type esterase" evidence="1">
    <location>
        <begin position="62"/>
        <end position="253"/>
    </location>
</feature>
<dbReference type="InterPro" id="IPR051532">
    <property type="entry name" value="Ester_Hydrolysis_Enzymes"/>
</dbReference>
<evidence type="ECO:0000259" key="1">
    <source>
        <dbReference type="Pfam" id="PF13472"/>
    </source>
</evidence>